<dbReference type="GO" id="GO:0004129">
    <property type="term" value="F:cytochrome-c oxidase activity"/>
    <property type="evidence" value="ECO:0007669"/>
    <property type="project" value="UniProtKB-EC"/>
</dbReference>
<evidence type="ECO:0000256" key="15">
    <source>
        <dbReference type="SAM" id="Phobius"/>
    </source>
</evidence>
<organism evidence="18 19">
    <name type="scientific">Halorubellus litoreus</name>
    <dbReference type="NCBI Taxonomy" id="755308"/>
    <lineage>
        <taxon>Archaea</taxon>
        <taxon>Methanobacteriati</taxon>
        <taxon>Methanobacteriota</taxon>
        <taxon>Stenosarchaea group</taxon>
        <taxon>Halobacteria</taxon>
        <taxon>Halobacteriales</taxon>
        <taxon>Halorubellaceae</taxon>
        <taxon>Halorubellus</taxon>
    </lineage>
</organism>
<dbReference type="InterPro" id="IPR036257">
    <property type="entry name" value="Cyt_c_oxidase_su2_TM_sf"/>
</dbReference>
<evidence type="ECO:0000256" key="11">
    <source>
        <dbReference type="ARBA" id="ARBA00023008"/>
    </source>
</evidence>
<protein>
    <recommendedName>
        <fullName evidence="3">cytochrome-c oxidase</fullName>
        <ecNumber evidence="3">7.1.1.9</ecNumber>
    </recommendedName>
    <alternativeName>
        <fullName evidence="13">Cytochrome c oxidase polypeptide II</fullName>
    </alternativeName>
</protein>
<evidence type="ECO:0000256" key="13">
    <source>
        <dbReference type="ARBA" id="ARBA00031389"/>
    </source>
</evidence>
<dbReference type="Pfam" id="PF02790">
    <property type="entry name" value="COX2_TM"/>
    <property type="match status" value="1"/>
</dbReference>
<evidence type="ECO:0000256" key="8">
    <source>
        <dbReference type="ARBA" id="ARBA00022967"/>
    </source>
</evidence>
<dbReference type="NCBIfam" id="TIGR02866">
    <property type="entry name" value="CoxB"/>
    <property type="match status" value="1"/>
</dbReference>
<dbReference type="Gene3D" id="2.60.40.420">
    <property type="entry name" value="Cupredoxins - blue copper proteins"/>
    <property type="match status" value="1"/>
</dbReference>
<keyword evidence="10 15" id="KW-1133">Transmembrane helix</keyword>
<feature type="domain" description="Cytochrome oxidase subunit II copper A binding" evidence="16">
    <location>
        <begin position="118"/>
        <end position="234"/>
    </location>
</feature>
<evidence type="ECO:0000259" key="16">
    <source>
        <dbReference type="PROSITE" id="PS50857"/>
    </source>
</evidence>
<keyword evidence="6 15" id="KW-0812">Transmembrane</keyword>
<comment type="caution">
    <text evidence="18">The sequence shown here is derived from an EMBL/GenBank/DDBJ whole genome shotgun (WGS) entry which is preliminary data.</text>
</comment>
<sequence>MDRERITSRLLAALAGLALAAQPVAAQASSSDAAITSLNEKLLVVAIPITVLVEAVLIYTVFKYKDQDEAKPTRENRRLEITWTIATAAVLLFVGISASITMADDSVITPDDPEISADTEEQVNVTAYRYGWTFSYPEYNVTTDATQQPLYLAKGQATYFSLTTDDWLHAFHVPSLGLKHDAVPGKVAWMKTTATQTGTYQGYCAEYCGTGHSGMMFEVQVVEDRQAMLDEISAICAETTNKTWNAQEETCEWNPDGNSSSSVSASDAGDGTASVAAPDVDGSTGALAARAA</sequence>
<evidence type="ECO:0000256" key="9">
    <source>
        <dbReference type="ARBA" id="ARBA00022982"/>
    </source>
</evidence>
<dbReference type="GO" id="GO:0046872">
    <property type="term" value="F:metal ion binding"/>
    <property type="evidence" value="ECO:0007669"/>
    <property type="project" value="UniProtKB-KW"/>
</dbReference>
<dbReference type="RefSeq" id="WP_336348392.1">
    <property type="nucleotide sequence ID" value="NZ_JAZAQL010000001.1"/>
</dbReference>
<feature type="compositionally biased region" description="Low complexity" evidence="14">
    <location>
        <begin position="259"/>
        <end position="277"/>
    </location>
</feature>
<evidence type="ECO:0000256" key="5">
    <source>
        <dbReference type="ARBA" id="ARBA00022660"/>
    </source>
</evidence>
<gene>
    <name evidence="18" type="primary">coxB</name>
    <name evidence="18" type="ORF">ACFQGB_00645</name>
</gene>
<dbReference type="SUPFAM" id="SSF81464">
    <property type="entry name" value="Cytochrome c oxidase subunit II-like, transmembrane region"/>
    <property type="match status" value="1"/>
</dbReference>
<dbReference type="SUPFAM" id="SSF49503">
    <property type="entry name" value="Cupredoxins"/>
    <property type="match status" value="1"/>
</dbReference>
<accession>A0ABD5VBA2</accession>
<evidence type="ECO:0000313" key="18">
    <source>
        <dbReference type="EMBL" id="MFC6951357.1"/>
    </source>
</evidence>
<name>A0ABD5VBA2_9EURY</name>
<dbReference type="Proteomes" id="UP001596395">
    <property type="component" value="Unassembled WGS sequence"/>
</dbReference>
<feature type="transmembrane region" description="Helical" evidence="15">
    <location>
        <begin position="83"/>
        <end position="103"/>
    </location>
</feature>
<feature type="domain" description="Cytochrome oxidase subunit II transmembrane region profile" evidence="17">
    <location>
        <begin position="13"/>
        <end position="109"/>
    </location>
</feature>
<evidence type="ECO:0000256" key="10">
    <source>
        <dbReference type="ARBA" id="ARBA00022989"/>
    </source>
</evidence>
<feature type="region of interest" description="Disordered" evidence="14">
    <location>
        <begin position="250"/>
        <end position="292"/>
    </location>
</feature>
<keyword evidence="19" id="KW-1185">Reference proteome</keyword>
<keyword evidence="12 15" id="KW-0472">Membrane</keyword>
<keyword evidence="7" id="KW-0479">Metal-binding</keyword>
<dbReference type="InterPro" id="IPR045187">
    <property type="entry name" value="CcO_II"/>
</dbReference>
<keyword evidence="8" id="KW-1278">Translocase</keyword>
<keyword evidence="5" id="KW-0679">Respiratory chain</keyword>
<comment type="subcellular location">
    <subcellularLocation>
        <location evidence="1">Membrane</location>
        <topology evidence="1">Multi-pass membrane protein</topology>
    </subcellularLocation>
</comment>
<reference evidence="18 19" key="1">
    <citation type="journal article" date="2019" name="Int. J. Syst. Evol. Microbiol.">
        <title>The Global Catalogue of Microorganisms (GCM) 10K type strain sequencing project: providing services to taxonomists for standard genome sequencing and annotation.</title>
        <authorList>
            <consortium name="The Broad Institute Genomics Platform"/>
            <consortium name="The Broad Institute Genome Sequencing Center for Infectious Disease"/>
            <person name="Wu L."/>
            <person name="Ma J."/>
        </authorList>
    </citation>
    <scope>NUCLEOTIDE SEQUENCE [LARGE SCALE GENOMIC DNA]</scope>
    <source>
        <strain evidence="18 19">GX26</strain>
    </source>
</reference>
<evidence type="ECO:0000256" key="7">
    <source>
        <dbReference type="ARBA" id="ARBA00022723"/>
    </source>
</evidence>
<evidence type="ECO:0000313" key="19">
    <source>
        <dbReference type="Proteomes" id="UP001596395"/>
    </source>
</evidence>
<evidence type="ECO:0000256" key="2">
    <source>
        <dbReference type="ARBA" id="ARBA00007866"/>
    </source>
</evidence>
<dbReference type="Pfam" id="PF00116">
    <property type="entry name" value="COX2"/>
    <property type="match status" value="1"/>
</dbReference>
<feature type="transmembrane region" description="Helical" evidence="15">
    <location>
        <begin position="42"/>
        <end position="62"/>
    </location>
</feature>
<proteinExistence type="inferred from homology"/>
<dbReference type="PRINTS" id="PR01166">
    <property type="entry name" value="CYCOXIDASEII"/>
</dbReference>
<dbReference type="EC" id="7.1.1.9" evidence="3"/>
<dbReference type="PANTHER" id="PTHR22888">
    <property type="entry name" value="CYTOCHROME C OXIDASE, SUBUNIT II"/>
    <property type="match status" value="1"/>
</dbReference>
<dbReference type="AlphaFoldDB" id="A0ABD5VBA2"/>
<evidence type="ECO:0000256" key="1">
    <source>
        <dbReference type="ARBA" id="ARBA00004141"/>
    </source>
</evidence>
<dbReference type="PROSITE" id="PS50857">
    <property type="entry name" value="COX2_CUA"/>
    <property type="match status" value="1"/>
</dbReference>
<evidence type="ECO:0000256" key="14">
    <source>
        <dbReference type="SAM" id="MobiDB-lite"/>
    </source>
</evidence>
<evidence type="ECO:0000259" key="17">
    <source>
        <dbReference type="PROSITE" id="PS50999"/>
    </source>
</evidence>
<dbReference type="EMBL" id="JBHSXN010000001">
    <property type="protein sequence ID" value="MFC6951357.1"/>
    <property type="molecule type" value="Genomic_DNA"/>
</dbReference>
<comment type="similarity">
    <text evidence="2">Belongs to the cytochrome c oxidase subunit 2 family.</text>
</comment>
<dbReference type="InterPro" id="IPR011759">
    <property type="entry name" value="Cyt_c_oxidase_su2_TM_dom"/>
</dbReference>
<dbReference type="InterPro" id="IPR008972">
    <property type="entry name" value="Cupredoxin"/>
</dbReference>
<dbReference type="PROSITE" id="PS50999">
    <property type="entry name" value="COX2_TM"/>
    <property type="match status" value="1"/>
</dbReference>
<keyword evidence="4" id="KW-0813">Transport</keyword>
<keyword evidence="9" id="KW-0249">Electron transport</keyword>
<evidence type="ECO:0000256" key="12">
    <source>
        <dbReference type="ARBA" id="ARBA00023136"/>
    </source>
</evidence>
<dbReference type="InterPro" id="IPR014222">
    <property type="entry name" value="Cyt_c_oxidase_su2"/>
</dbReference>
<evidence type="ECO:0000256" key="3">
    <source>
        <dbReference type="ARBA" id="ARBA00012949"/>
    </source>
</evidence>
<dbReference type="InterPro" id="IPR002429">
    <property type="entry name" value="CcO_II-like_C"/>
</dbReference>
<dbReference type="GO" id="GO:0016020">
    <property type="term" value="C:membrane"/>
    <property type="evidence" value="ECO:0007669"/>
    <property type="project" value="UniProtKB-SubCell"/>
</dbReference>
<dbReference type="PANTHER" id="PTHR22888:SF9">
    <property type="entry name" value="CYTOCHROME C OXIDASE SUBUNIT 2"/>
    <property type="match status" value="1"/>
</dbReference>
<dbReference type="Gene3D" id="1.10.287.90">
    <property type="match status" value="1"/>
</dbReference>
<keyword evidence="11" id="KW-0186">Copper</keyword>
<evidence type="ECO:0000256" key="4">
    <source>
        <dbReference type="ARBA" id="ARBA00022448"/>
    </source>
</evidence>
<evidence type="ECO:0000256" key="6">
    <source>
        <dbReference type="ARBA" id="ARBA00022692"/>
    </source>
</evidence>